<proteinExistence type="predicted"/>
<evidence type="ECO:0000256" key="4">
    <source>
        <dbReference type="ARBA" id="ARBA00022989"/>
    </source>
</evidence>
<feature type="transmembrane region" description="Helical" evidence="6">
    <location>
        <begin position="62"/>
        <end position="82"/>
    </location>
</feature>
<dbReference type="Pfam" id="PF13440">
    <property type="entry name" value="Polysacc_synt_3"/>
    <property type="match status" value="1"/>
</dbReference>
<comment type="subcellular location">
    <subcellularLocation>
        <location evidence="1">Cell membrane</location>
        <topology evidence="1">Multi-pass membrane protein</topology>
    </subcellularLocation>
</comment>
<keyword evidence="3 6" id="KW-0812">Transmembrane</keyword>
<dbReference type="PANTHER" id="PTHR30250">
    <property type="entry name" value="PST FAMILY PREDICTED COLANIC ACID TRANSPORTER"/>
    <property type="match status" value="1"/>
</dbReference>
<protein>
    <submittedName>
        <fullName evidence="7">O-antigen/teichoic acid export membrane protein</fullName>
    </submittedName>
</protein>
<evidence type="ECO:0000256" key="6">
    <source>
        <dbReference type="SAM" id="Phobius"/>
    </source>
</evidence>
<name>A0ABS4SFC7_9PROT</name>
<feature type="transmembrane region" description="Helical" evidence="6">
    <location>
        <begin position="349"/>
        <end position="371"/>
    </location>
</feature>
<dbReference type="EMBL" id="JAGINP010000003">
    <property type="protein sequence ID" value="MBP2291283.1"/>
    <property type="molecule type" value="Genomic_DNA"/>
</dbReference>
<feature type="transmembrane region" description="Helical" evidence="6">
    <location>
        <begin position="133"/>
        <end position="154"/>
    </location>
</feature>
<dbReference type="InterPro" id="IPR050833">
    <property type="entry name" value="Poly_Biosynth_Transport"/>
</dbReference>
<evidence type="ECO:0000313" key="8">
    <source>
        <dbReference type="Proteomes" id="UP000781958"/>
    </source>
</evidence>
<dbReference type="Proteomes" id="UP000781958">
    <property type="component" value="Unassembled WGS sequence"/>
</dbReference>
<evidence type="ECO:0000256" key="5">
    <source>
        <dbReference type="ARBA" id="ARBA00023136"/>
    </source>
</evidence>
<evidence type="ECO:0000256" key="1">
    <source>
        <dbReference type="ARBA" id="ARBA00004651"/>
    </source>
</evidence>
<organism evidence="7 8">
    <name type="scientific">Azospirillum rugosum</name>
    <dbReference type="NCBI Taxonomy" id="416170"/>
    <lineage>
        <taxon>Bacteria</taxon>
        <taxon>Pseudomonadati</taxon>
        <taxon>Pseudomonadota</taxon>
        <taxon>Alphaproteobacteria</taxon>
        <taxon>Rhodospirillales</taxon>
        <taxon>Azospirillaceae</taxon>
        <taxon>Azospirillum</taxon>
    </lineage>
</organism>
<dbReference type="PANTHER" id="PTHR30250:SF28">
    <property type="entry name" value="POLYSACCHARIDE BIOSYNTHESIS PROTEIN"/>
    <property type="match status" value="1"/>
</dbReference>
<evidence type="ECO:0000313" key="7">
    <source>
        <dbReference type="EMBL" id="MBP2291283.1"/>
    </source>
</evidence>
<keyword evidence="8" id="KW-1185">Reference proteome</keyword>
<feature type="transmembrane region" description="Helical" evidence="6">
    <location>
        <begin position="306"/>
        <end position="329"/>
    </location>
</feature>
<keyword evidence="2" id="KW-1003">Cell membrane</keyword>
<keyword evidence="5 6" id="KW-0472">Membrane</keyword>
<evidence type="ECO:0000256" key="3">
    <source>
        <dbReference type="ARBA" id="ARBA00022692"/>
    </source>
</evidence>
<accession>A0ABS4SFC7</accession>
<comment type="caution">
    <text evidence="7">The sequence shown here is derived from an EMBL/GenBank/DDBJ whole genome shotgun (WGS) entry which is preliminary data.</text>
</comment>
<feature type="transmembrane region" description="Helical" evidence="6">
    <location>
        <begin position="94"/>
        <end position="121"/>
    </location>
</feature>
<feature type="transmembrane region" description="Helical" evidence="6">
    <location>
        <begin position="406"/>
        <end position="430"/>
    </location>
</feature>
<sequence length="457" mass="48772">MSRLAQAAEGFRDGVRHHGTFFRRVSADVLRIAGAVGLAQALVFAASPLLTRLYDPAAFGHFTILGAIVTILTPLASLRYGWALPLPKDEETAIDLLALCLVVTVAVPVLVGLVGALAVALPQHWVEIRLADALLLAAALLIVGLNEVVTSWLIRNQAFPQVAGQRFVTLLGTAVCQLAVAAVKPDADGLMLGFIGGYALGLVRAATQCRPDLERSVKAMTLHRLRRVAAEYRQFALLTAPSGVINGVGRQLPNVVLPSLYGLAMAGQWSLAHRVLWQPSALLGQAANQVLWGNAARLQTENPRRLWLLFLVFNAGLFALMTPGLILTAFGPEIFGFVFGAGWEEAGRYAGIIVLSSIVGVAAQATSCLHLYGLNRWMSAWEVGRLLTVAGAMLAVWWLGLSALGAVIAMTAAFALSDAALLALNTIAVWRIRRAEGRRLEKSRPEPASTIAPRSPG</sequence>
<feature type="transmembrane region" description="Helical" evidence="6">
    <location>
        <begin position="29"/>
        <end position="50"/>
    </location>
</feature>
<evidence type="ECO:0000256" key="2">
    <source>
        <dbReference type="ARBA" id="ARBA00022475"/>
    </source>
</evidence>
<gene>
    <name evidence="7" type="ORF">J2851_001032</name>
</gene>
<reference evidence="7 8" key="1">
    <citation type="submission" date="2021-03" db="EMBL/GenBank/DDBJ databases">
        <title>Genomic Encyclopedia of Type Strains, Phase III (KMG-III): the genomes of soil and plant-associated and newly described type strains.</title>
        <authorList>
            <person name="Whitman W."/>
        </authorList>
    </citation>
    <scope>NUCLEOTIDE SEQUENCE [LARGE SCALE GENOMIC DNA]</scope>
    <source>
        <strain evidence="7 8">IMMIB AFH-6</strain>
    </source>
</reference>
<keyword evidence="4 6" id="KW-1133">Transmembrane helix</keyword>
<feature type="transmembrane region" description="Helical" evidence="6">
    <location>
        <begin position="383"/>
        <end position="400"/>
    </location>
</feature>
<dbReference type="RefSeq" id="WP_209764693.1">
    <property type="nucleotide sequence ID" value="NZ_JAGINP010000003.1"/>
</dbReference>